<evidence type="ECO:0000256" key="2">
    <source>
        <dbReference type="SAM" id="Phobius"/>
    </source>
</evidence>
<dbReference type="OrthoDB" id="45365at2759"/>
<evidence type="ECO:0000313" key="4">
    <source>
        <dbReference type="Proteomes" id="UP000494256"/>
    </source>
</evidence>
<keyword evidence="2" id="KW-0812">Transmembrane</keyword>
<dbReference type="EMBL" id="CADEBD010000327">
    <property type="protein sequence ID" value="CAB3246453.1"/>
    <property type="molecule type" value="Genomic_DNA"/>
</dbReference>
<feature type="compositionally biased region" description="Low complexity" evidence="1">
    <location>
        <begin position="253"/>
        <end position="262"/>
    </location>
</feature>
<keyword evidence="2" id="KW-1133">Transmembrane helix</keyword>
<feature type="transmembrane region" description="Helical" evidence="2">
    <location>
        <begin position="61"/>
        <end position="81"/>
    </location>
</feature>
<feature type="region of interest" description="Disordered" evidence="1">
    <location>
        <begin position="207"/>
        <end position="294"/>
    </location>
</feature>
<name>A0A8S1AC95_ARCPL</name>
<protein>
    <submittedName>
        <fullName evidence="3">Uncharacterized protein</fullName>
    </submittedName>
</protein>
<evidence type="ECO:0000256" key="1">
    <source>
        <dbReference type="SAM" id="MobiDB-lite"/>
    </source>
</evidence>
<accession>A0A8S1AC95</accession>
<proteinExistence type="predicted"/>
<feature type="region of interest" description="Disordered" evidence="1">
    <location>
        <begin position="103"/>
        <end position="137"/>
    </location>
</feature>
<dbReference type="Proteomes" id="UP000494256">
    <property type="component" value="Unassembled WGS sequence"/>
</dbReference>
<feature type="compositionally biased region" description="Acidic residues" evidence="1">
    <location>
        <begin position="263"/>
        <end position="281"/>
    </location>
</feature>
<gene>
    <name evidence="3" type="ORF">APLA_LOCUS11525</name>
</gene>
<dbReference type="AlphaFoldDB" id="A0A8S1AC95"/>
<evidence type="ECO:0000313" key="3">
    <source>
        <dbReference type="EMBL" id="CAB3246453.1"/>
    </source>
</evidence>
<keyword evidence="2" id="KW-0472">Membrane</keyword>
<sequence>MCKLFHVSIKEQAVYSTGTQFCYKIFLAASTVSINICLPLRTHLVTQCFASAEMACRRSLAFFLVLSLLANALCLPPNVTFRRRRDSKDSDVNLDSSAVNTITESKDTTSDSSPTPATDDDDDDFDEDNFKPTTTSSGGGSNIFSLINLATAFLPSLSGSNNVKKNNEFVTKLIRDVIKQYQTRTIQKRQDIKDNVIEIDYASKLKPPFFERQESEQADDENSETSESDSEEDNGGEESLEEPTSETENSKQDSASNASNASSDDDDDDDDNNSDYDEPPDGDGQGGGILGVLAGLSGDGESDLGSLLAAFGGIVANLSSDEGSNPGEIIASYLLTSLDTISGGGATNNGAFFGKFLSTLVKGTSAGGDPDDSEENGGMKMADSAGFFLSLLMGLYGEMSKHSSGGSWR</sequence>
<reference evidence="3 4" key="1">
    <citation type="submission" date="2020-04" db="EMBL/GenBank/DDBJ databases">
        <authorList>
            <person name="Wallbank WR R."/>
            <person name="Pardo Diaz C."/>
            <person name="Kozak K."/>
            <person name="Martin S."/>
            <person name="Jiggins C."/>
            <person name="Moest M."/>
            <person name="Warren A I."/>
            <person name="Byers J.R.P. K."/>
            <person name="Montejo-Kovacevich G."/>
            <person name="Yen C E."/>
        </authorList>
    </citation>
    <scope>NUCLEOTIDE SEQUENCE [LARGE SCALE GENOMIC DNA]</scope>
</reference>
<feature type="compositionally biased region" description="Acidic residues" evidence="1">
    <location>
        <begin position="216"/>
        <end position="245"/>
    </location>
</feature>
<feature type="compositionally biased region" description="Acidic residues" evidence="1">
    <location>
        <begin position="118"/>
        <end position="127"/>
    </location>
</feature>
<organism evidence="3 4">
    <name type="scientific">Arctia plantaginis</name>
    <name type="common">Wood tiger moth</name>
    <name type="synonym">Phalaena plantaginis</name>
    <dbReference type="NCBI Taxonomy" id="874455"/>
    <lineage>
        <taxon>Eukaryota</taxon>
        <taxon>Metazoa</taxon>
        <taxon>Ecdysozoa</taxon>
        <taxon>Arthropoda</taxon>
        <taxon>Hexapoda</taxon>
        <taxon>Insecta</taxon>
        <taxon>Pterygota</taxon>
        <taxon>Neoptera</taxon>
        <taxon>Endopterygota</taxon>
        <taxon>Lepidoptera</taxon>
        <taxon>Glossata</taxon>
        <taxon>Ditrysia</taxon>
        <taxon>Noctuoidea</taxon>
        <taxon>Erebidae</taxon>
        <taxon>Arctiinae</taxon>
        <taxon>Arctia</taxon>
    </lineage>
</organism>
<comment type="caution">
    <text evidence="3">The sequence shown here is derived from an EMBL/GenBank/DDBJ whole genome shotgun (WGS) entry which is preliminary data.</text>
</comment>